<dbReference type="Proteomes" id="UP000241690">
    <property type="component" value="Unassembled WGS sequence"/>
</dbReference>
<proteinExistence type="predicted"/>
<feature type="region of interest" description="Disordered" evidence="1">
    <location>
        <begin position="29"/>
        <end position="80"/>
    </location>
</feature>
<name>A0A2T4A7K6_TRIHA</name>
<accession>A0A2T4A7K6</accession>
<evidence type="ECO:0000313" key="2">
    <source>
        <dbReference type="EMBL" id="PTB53050.1"/>
    </source>
</evidence>
<gene>
    <name evidence="2" type="ORF">M431DRAFT_456823</name>
</gene>
<reference evidence="2 3" key="1">
    <citation type="submission" date="2016-07" db="EMBL/GenBank/DDBJ databases">
        <title>Multiple horizontal gene transfer events from other fungi enriched the ability of initially mycotrophic Trichoderma (Ascomycota) to feed on dead plant biomass.</title>
        <authorList>
            <consortium name="DOE Joint Genome Institute"/>
            <person name="Aerts A."/>
            <person name="Atanasova L."/>
            <person name="Chenthamara K."/>
            <person name="Zhang J."/>
            <person name="Grujic M."/>
            <person name="Henrissat B."/>
            <person name="Kuo A."/>
            <person name="Salamov A."/>
            <person name="Lipzen A."/>
            <person name="Labutti K."/>
            <person name="Barry K."/>
            <person name="Miao Y."/>
            <person name="Rahimi M.J."/>
            <person name="Shen Q."/>
            <person name="Grigoriev I.V."/>
            <person name="Kubicek C.P."/>
            <person name="Druzhinina I.S."/>
        </authorList>
    </citation>
    <scope>NUCLEOTIDE SEQUENCE [LARGE SCALE GENOMIC DNA]</scope>
    <source>
        <strain evidence="2 3">CBS 226.95</strain>
    </source>
</reference>
<feature type="compositionally biased region" description="Basic and acidic residues" evidence="1">
    <location>
        <begin position="29"/>
        <end position="39"/>
    </location>
</feature>
<organism evidence="2 3">
    <name type="scientific">Trichoderma harzianum CBS 226.95</name>
    <dbReference type="NCBI Taxonomy" id="983964"/>
    <lineage>
        <taxon>Eukaryota</taxon>
        <taxon>Fungi</taxon>
        <taxon>Dikarya</taxon>
        <taxon>Ascomycota</taxon>
        <taxon>Pezizomycotina</taxon>
        <taxon>Sordariomycetes</taxon>
        <taxon>Hypocreomycetidae</taxon>
        <taxon>Hypocreales</taxon>
        <taxon>Hypocreaceae</taxon>
        <taxon>Trichoderma</taxon>
    </lineage>
</organism>
<dbReference type="EMBL" id="KZ679682">
    <property type="protein sequence ID" value="PTB53050.1"/>
    <property type="molecule type" value="Genomic_DNA"/>
</dbReference>
<evidence type="ECO:0000256" key="1">
    <source>
        <dbReference type="SAM" id="MobiDB-lite"/>
    </source>
</evidence>
<dbReference type="GeneID" id="36623889"/>
<sequence>MPRQWLLPMIESNAVTLWREDASRADDVLTKSRGVERRGRTSRPSGNAKYRGSRVQSGSLLHREGSHRQMSSVRSPELSLRRENKQSWMGRWSDCLEVDANLWSRDLSIIRCRTGPLVVK</sequence>
<dbReference type="RefSeq" id="XP_024772727.1">
    <property type="nucleotide sequence ID" value="XM_024915322.1"/>
</dbReference>
<evidence type="ECO:0000313" key="3">
    <source>
        <dbReference type="Proteomes" id="UP000241690"/>
    </source>
</evidence>
<dbReference type="AlphaFoldDB" id="A0A2T4A7K6"/>
<keyword evidence="3" id="KW-1185">Reference proteome</keyword>
<protein>
    <submittedName>
        <fullName evidence="2">Uncharacterized protein</fullName>
    </submittedName>
</protein>